<name>A0ABP7HDU5_9FLAO</name>
<evidence type="ECO:0000313" key="2">
    <source>
        <dbReference type="Proteomes" id="UP001501456"/>
    </source>
</evidence>
<dbReference type="RefSeq" id="WP_344730867.1">
    <property type="nucleotide sequence ID" value="NZ_BAABBI010000005.1"/>
</dbReference>
<dbReference type="Proteomes" id="UP001501456">
    <property type="component" value="Unassembled WGS sequence"/>
</dbReference>
<proteinExistence type="predicted"/>
<sequence>MENNKSNLGLKVALGIALALFLGAAFYSFDLVKEKKETVAQLTKEKQLVMKDLSNMAKQYDIAIGDNEVANAKLVEAKDRINGLIDSLKISETNVQSLWRYKSKYLSLQKEMDVLLTENDKLKIENELLATSLDSTKVRLEERTMFTDSLLVQNTELATVVENAAVLNTVGLKGFGVIERTSGKLIPTERARRSDKIRVCFTVAKNSLVQAGDQELYVQVIDPNNNTLGANEQIAFDDDKTLNYSLVSKFNYENSSLNVCEFVAPRTDDGFAEGRYVVNVFNNKGLVSATEFTLK</sequence>
<protein>
    <recommendedName>
        <fullName evidence="3">Chromosome partitioning protein ParA</fullName>
    </recommendedName>
</protein>
<keyword evidence="2" id="KW-1185">Reference proteome</keyword>
<evidence type="ECO:0000313" key="1">
    <source>
        <dbReference type="EMBL" id="GAA3790922.1"/>
    </source>
</evidence>
<evidence type="ECO:0008006" key="3">
    <source>
        <dbReference type="Google" id="ProtNLM"/>
    </source>
</evidence>
<reference evidence="2" key="1">
    <citation type="journal article" date="2019" name="Int. J. Syst. Evol. Microbiol.">
        <title>The Global Catalogue of Microorganisms (GCM) 10K type strain sequencing project: providing services to taxonomists for standard genome sequencing and annotation.</title>
        <authorList>
            <consortium name="The Broad Institute Genomics Platform"/>
            <consortium name="The Broad Institute Genome Sequencing Center for Infectious Disease"/>
            <person name="Wu L."/>
            <person name="Ma J."/>
        </authorList>
    </citation>
    <scope>NUCLEOTIDE SEQUENCE [LARGE SCALE GENOMIC DNA]</scope>
    <source>
        <strain evidence="2">JCM 17525</strain>
    </source>
</reference>
<gene>
    <name evidence="1" type="ORF">GCM10022271_24190</name>
</gene>
<organism evidence="1 2">
    <name type="scientific">Corallibacter vietnamensis</name>
    <dbReference type="NCBI Taxonomy" id="904130"/>
    <lineage>
        <taxon>Bacteria</taxon>
        <taxon>Pseudomonadati</taxon>
        <taxon>Bacteroidota</taxon>
        <taxon>Flavobacteriia</taxon>
        <taxon>Flavobacteriales</taxon>
        <taxon>Flavobacteriaceae</taxon>
        <taxon>Corallibacter</taxon>
    </lineage>
</organism>
<dbReference type="EMBL" id="BAABBI010000005">
    <property type="protein sequence ID" value="GAA3790922.1"/>
    <property type="molecule type" value="Genomic_DNA"/>
</dbReference>
<comment type="caution">
    <text evidence="1">The sequence shown here is derived from an EMBL/GenBank/DDBJ whole genome shotgun (WGS) entry which is preliminary data.</text>
</comment>
<accession>A0ABP7HDU5</accession>